<dbReference type="AlphaFoldDB" id="A0A4Y2SUQ3"/>
<accession>A0A4Y2SUQ3</accession>
<dbReference type="EMBL" id="BGPR01023820">
    <property type="protein sequence ID" value="GBN91300.1"/>
    <property type="molecule type" value="Genomic_DNA"/>
</dbReference>
<reference evidence="1 2" key="1">
    <citation type="journal article" date="2019" name="Sci. Rep.">
        <title>Orb-weaving spider Araneus ventricosus genome elucidates the spidroin gene catalogue.</title>
        <authorList>
            <person name="Kono N."/>
            <person name="Nakamura H."/>
            <person name="Ohtoshi R."/>
            <person name="Moran D.A.P."/>
            <person name="Shinohara A."/>
            <person name="Yoshida Y."/>
            <person name="Fujiwara M."/>
            <person name="Mori M."/>
            <person name="Tomita M."/>
            <person name="Arakawa K."/>
        </authorList>
    </citation>
    <scope>NUCLEOTIDE SEQUENCE [LARGE SCALE GENOMIC DNA]</scope>
</reference>
<comment type="caution">
    <text evidence="1">The sequence shown here is derived from an EMBL/GenBank/DDBJ whole genome shotgun (WGS) entry which is preliminary data.</text>
</comment>
<organism evidence="1 2">
    <name type="scientific">Araneus ventricosus</name>
    <name type="common">Orbweaver spider</name>
    <name type="synonym">Epeira ventricosa</name>
    <dbReference type="NCBI Taxonomy" id="182803"/>
    <lineage>
        <taxon>Eukaryota</taxon>
        <taxon>Metazoa</taxon>
        <taxon>Ecdysozoa</taxon>
        <taxon>Arthropoda</taxon>
        <taxon>Chelicerata</taxon>
        <taxon>Arachnida</taxon>
        <taxon>Araneae</taxon>
        <taxon>Araneomorphae</taxon>
        <taxon>Entelegynae</taxon>
        <taxon>Araneoidea</taxon>
        <taxon>Araneidae</taxon>
        <taxon>Araneus</taxon>
    </lineage>
</organism>
<keyword evidence="2" id="KW-1185">Reference proteome</keyword>
<gene>
    <name evidence="1" type="ORF">AVEN_30474_1</name>
</gene>
<evidence type="ECO:0000313" key="2">
    <source>
        <dbReference type="Proteomes" id="UP000499080"/>
    </source>
</evidence>
<evidence type="ECO:0000313" key="1">
    <source>
        <dbReference type="EMBL" id="GBN91300.1"/>
    </source>
</evidence>
<proteinExistence type="predicted"/>
<sequence>MIAFIQINRVLASSLREPRRNLSAATKTWRSHRQDAFRLQEQHSFPICFSLRPKGPIVQSGTRSIGTETPDPYKESETEFEWGVRIRRRRTTLLA</sequence>
<name>A0A4Y2SUQ3_ARAVE</name>
<protein>
    <submittedName>
        <fullName evidence="1">Uncharacterized protein</fullName>
    </submittedName>
</protein>
<dbReference type="Proteomes" id="UP000499080">
    <property type="component" value="Unassembled WGS sequence"/>
</dbReference>